<evidence type="ECO:0000313" key="4">
    <source>
        <dbReference type="Proteomes" id="UP001596958"/>
    </source>
</evidence>
<evidence type="ECO:0008006" key="5">
    <source>
        <dbReference type="Google" id="ProtNLM"/>
    </source>
</evidence>
<feature type="region of interest" description="Disordered" evidence="1">
    <location>
        <begin position="49"/>
        <end position="73"/>
    </location>
</feature>
<protein>
    <recommendedName>
        <fullName evidence="5">YtxH-like protein</fullName>
    </recommendedName>
</protein>
<evidence type="ECO:0000256" key="2">
    <source>
        <dbReference type="SAM" id="Phobius"/>
    </source>
</evidence>
<dbReference type="Proteomes" id="UP001596958">
    <property type="component" value="Unassembled WGS sequence"/>
</dbReference>
<gene>
    <name evidence="3" type="ORF">ACFQZS_10310</name>
</gene>
<name>A0ABW2YYP7_9SPHI</name>
<proteinExistence type="predicted"/>
<keyword evidence="2" id="KW-0812">Transmembrane</keyword>
<evidence type="ECO:0000256" key="1">
    <source>
        <dbReference type="SAM" id="MobiDB-lite"/>
    </source>
</evidence>
<organism evidence="3 4">
    <name type="scientific">Mucilaginibacter calamicampi</name>
    <dbReference type="NCBI Taxonomy" id="1302352"/>
    <lineage>
        <taxon>Bacteria</taxon>
        <taxon>Pseudomonadati</taxon>
        <taxon>Bacteroidota</taxon>
        <taxon>Sphingobacteriia</taxon>
        <taxon>Sphingobacteriales</taxon>
        <taxon>Sphingobacteriaceae</taxon>
        <taxon>Mucilaginibacter</taxon>
    </lineage>
</organism>
<sequence length="91" mass="10011">MKNPFKKKSNTLLIAGIAIGAAAASLAYLFLTESGTAVRQQLAGYFDRDVDESDEDEDPQDYLHHTAKAPKTDREALLRHEVLHNNGNAQS</sequence>
<feature type="transmembrane region" description="Helical" evidence="2">
    <location>
        <begin position="12"/>
        <end position="31"/>
    </location>
</feature>
<dbReference type="RefSeq" id="WP_377099890.1">
    <property type="nucleotide sequence ID" value="NZ_JBHTHU010000006.1"/>
</dbReference>
<reference evidence="4" key="1">
    <citation type="journal article" date="2019" name="Int. J. Syst. Evol. Microbiol.">
        <title>The Global Catalogue of Microorganisms (GCM) 10K type strain sequencing project: providing services to taxonomists for standard genome sequencing and annotation.</title>
        <authorList>
            <consortium name="The Broad Institute Genomics Platform"/>
            <consortium name="The Broad Institute Genome Sequencing Center for Infectious Disease"/>
            <person name="Wu L."/>
            <person name="Ma J."/>
        </authorList>
    </citation>
    <scope>NUCLEOTIDE SEQUENCE [LARGE SCALE GENOMIC DNA]</scope>
    <source>
        <strain evidence="4">CCUG 63418</strain>
    </source>
</reference>
<keyword evidence="2" id="KW-1133">Transmembrane helix</keyword>
<evidence type="ECO:0000313" key="3">
    <source>
        <dbReference type="EMBL" id="MFD0750537.1"/>
    </source>
</evidence>
<accession>A0ABW2YYP7</accession>
<dbReference type="EMBL" id="JBHTHU010000006">
    <property type="protein sequence ID" value="MFD0750537.1"/>
    <property type="molecule type" value="Genomic_DNA"/>
</dbReference>
<keyword evidence="4" id="KW-1185">Reference proteome</keyword>
<keyword evidence="2" id="KW-0472">Membrane</keyword>
<comment type="caution">
    <text evidence="3">The sequence shown here is derived from an EMBL/GenBank/DDBJ whole genome shotgun (WGS) entry which is preliminary data.</text>
</comment>
<feature type="compositionally biased region" description="Acidic residues" evidence="1">
    <location>
        <begin position="49"/>
        <end position="60"/>
    </location>
</feature>